<feature type="transmembrane region" description="Helical" evidence="3">
    <location>
        <begin position="22"/>
        <end position="43"/>
    </location>
</feature>
<dbReference type="Proteomes" id="UP000002300">
    <property type="component" value="Chromosome"/>
</dbReference>
<dbReference type="STRING" id="315749.Bcer98_0416"/>
<dbReference type="KEGG" id="bcy:Bcer98_0416"/>
<feature type="transmembrane region" description="Helical" evidence="3">
    <location>
        <begin position="171"/>
        <end position="192"/>
    </location>
</feature>
<dbReference type="InterPro" id="IPR000462">
    <property type="entry name" value="CDP-OH_P_trans"/>
</dbReference>
<dbReference type="OrthoDB" id="9777147at2"/>
<evidence type="ECO:0000256" key="2">
    <source>
        <dbReference type="RuleBase" id="RU003750"/>
    </source>
</evidence>
<reference evidence="4 5" key="1">
    <citation type="journal article" date="2008" name="Chem. Biol. Interact.">
        <title>Extending the Bacillus cereus group genomics to putative food-borne pathogens of different toxicity.</title>
        <authorList>
            <person name="Lapidus A."/>
            <person name="Goltsman E."/>
            <person name="Auger S."/>
            <person name="Galleron N."/>
            <person name="Segurens B."/>
            <person name="Dossat C."/>
            <person name="Land M.L."/>
            <person name="Broussolle V."/>
            <person name="Brillard J."/>
            <person name="Guinebretiere M.H."/>
            <person name="Sanchis V."/>
            <person name="Nguen-The C."/>
            <person name="Lereclus D."/>
            <person name="Richardson P."/>
            <person name="Wincker P."/>
            <person name="Weissenbach J."/>
            <person name="Ehrlich S.D."/>
            <person name="Sorokin A."/>
        </authorList>
    </citation>
    <scope>NUCLEOTIDE SEQUENCE [LARGE SCALE GENOMIC DNA]</scope>
    <source>
        <strain evidence="5">DSM 22905 / CIP 110041 / 391-98 / NVH 391-98</strain>
    </source>
</reference>
<dbReference type="GO" id="GO:0016780">
    <property type="term" value="F:phosphotransferase activity, for other substituted phosphate groups"/>
    <property type="evidence" value="ECO:0007669"/>
    <property type="project" value="InterPro"/>
</dbReference>
<evidence type="ECO:0000313" key="5">
    <source>
        <dbReference type="Proteomes" id="UP000002300"/>
    </source>
</evidence>
<gene>
    <name evidence="4" type="ordered locus">Bcer98_0416</name>
</gene>
<dbReference type="AlphaFoldDB" id="A7GKW4"/>
<dbReference type="HOGENOM" id="CLU_110585_0_0_9"/>
<dbReference type="Pfam" id="PF01066">
    <property type="entry name" value="CDP-OH_P_transf"/>
    <property type="match status" value="1"/>
</dbReference>
<dbReference type="GO" id="GO:0008654">
    <property type="term" value="P:phospholipid biosynthetic process"/>
    <property type="evidence" value="ECO:0007669"/>
    <property type="project" value="InterPro"/>
</dbReference>
<keyword evidence="3" id="KW-0472">Membrane</keyword>
<feature type="transmembrane region" description="Helical" evidence="3">
    <location>
        <begin position="145"/>
        <end position="165"/>
    </location>
</feature>
<comment type="similarity">
    <text evidence="2">Belongs to the CDP-alcohol phosphatidyltransferase class-I family.</text>
</comment>
<protein>
    <submittedName>
        <fullName evidence="4">CDP-alcohol phosphatidyltransferase</fullName>
    </submittedName>
</protein>
<dbReference type="InterPro" id="IPR048254">
    <property type="entry name" value="CDP_ALCOHOL_P_TRANSF_CS"/>
</dbReference>
<dbReference type="Gene3D" id="1.20.120.1760">
    <property type="match status" value="1"/>
</dbReference>
<evidence type="ECO:0000256" key="1">
    <source>
        <dbReference type="ARBA" id="ARBA00022679"/>
    </source>
</evidence>
<evidence type="ECO:0000313" key="4">
    <source>
        <dbReference type="EMBL" id="ABS20772.1"/>
    </source>
</evidence>
<dbReference type="EMBL" id="CP000764">
    <property type="protein sequence ID" value="ABS20772.1"/>
    <property type="molecule type" value="Genomic_DNA"/>
</dbReference>
<accession>A7GKW4</accession>
<dbReference type="InterPro" id="IPR043130">
    <property type="entry name" value="CDP-OH_PTrfase_TM_dom"/>
</dbReference>
<name>A7GKW4_BACCN</name>
<dbReference type="PROSITE" id="PS00379">
    <property type="entry name" value="CDP_ALCOHOL_P_TRANSF"/>
    <property type="match status" value="1"/>
</dbReference>
<dbReference type="GO" id="GO:0016020">
    <property type="term" value="C:membrane"/>
    <property type="evidence" value="ECO:0007669"/>
    <property type="project" value="InterPro"/>
</dbReference>
<keyword evidence="5" id="KW-1185">Reference proteome</keyword>
<feature type="transmembrane region" description="Helical" evidence="3">
    <location>
        <begin position="85"/>
        <end position="111"/>
    </location>
</feature>
<evidence type="ECO:0000256" key="3">
    <source>
        <dbReference type="SAM" id="Phobius"/>
    </source>
</evidence>
<sequence length="217" mass="25131">MKSVNFKRPTIRLKRRYMKNKWIINSLTLIRIPISIILCSVLLHDKYSIRKIILMFTIIAFSDYFDGKLARKYNLETSYGAKLDVMCDFFFMITSYSTLIFLKVFSLWSIFLITSKFIEFLITSYVISIQSQATAVFSFDKLGKLVAVIFYILPIIGVIVHRIFPTNYSDILNLTLSIVAILSITSTAIRITKAVDVKNLRKVKQAKSFNKKHINSR</sequence>
<organism evidence="4 5">
    <name type="scientific">Bacillus cytotoxicus (strain DSM 22905 / CIP 110041 / 391-98 / NVH 391-98)</name>
    <dbReference type="NCBI Taxonomy" id="315749"/>
    <lineage>
        <taxon>Bacteria</taxon>
        <taxon>Bacillati</taxon>
        <taxon>Bacillota</taxon>
        <taxon>Bacilli</taxon>
        <taxon>Bacillales</taxon>
        <taxon>Bacillaceae</taxon>
        <taxon>Bacillus</taxon>
        <taxon>Bacillus cereus group</taxon>
    </lineage>
</organism>
<keyword evidence="3" id="KW-1133">Transmembrane helix</keyword>
<keyword evidence="1 2" id="KW-0808">Transferase</keyword>
<keyword evidence="3" id="KW-0812">Transmembrane</keyword>
<proteinExistence type="inferred from homology"/>
<dbReference type="eggNOG" id="COG0558">
    <property type="taxonomic scope" value="Bacteria"/>
</dbReference>